<evidence type="ECO:0000313" key="6">
    <source>
        <dbReference type="Proteomes" id="UP000287296"/>
    </source>
</evidence>
<feature type="domain" description="EamA" evidence="4">
    <location>
        <begin position="147"/>
        <end position="278"/>
    </location>
</feature>
<dbReference type="Pfam" id="PF00892">
    <property type="entry name" value="EamA"/>
    <property type="match status" value="2"/>
</dbReference>
<feature type="transmembrane region" description="Helical" evidence="3">
    <location>
        <begin position="145"/>
        <end position="164"/>
    </location>
</feature>
<evidence type="ECO:0000313" key="5">
    <source>
        <dbReference type="EMBL" id="RST60646.1"/>
    </source>
</evidence>
<comment type="caution">
    <text evidence="5">The sequence shown here is derived from an EMBL/GenBank/DDBJ whole genome shotgun (WGS) entry which is preliminary data.</text>
</comment>
<keyword evidence="3" id="KW-0812">Transmembrane</keyword>
<keyword evidence="3" id="KW-0472">Membrane</keyword>
<dbReference type="OrthoDB" id="9814238at2"/>
<dbReference type="SUPFAM" id="SSF103481">
    <property type="entry name" value="Multidrug resistance efflux transporter EmrE"/>
    <property type="match status" value="2"/>
</dbReference>
<comment type="subcellular location">
    <subcellularLocation>
        <location evidence="1">Endomembrane system</location>
        <topology evidence="1">Multi-pass membrane protein</topology>
    </subcellularLocation>
</comment>
<sequence>MREKLSFILSMIIFGAVGVFAKYIQLPSSKIALWMSLIGSSFSLFIFLYKKGKFTGKIILKNKWPLMLSSIALCGNWIFLFQAYKETTIANAALSYYFAPVLVIFLSPIILKESLSLRKIIYVCLALVGLFFIVQNQTAGEGKHYAGILYGLIAACFYTLLTFINKFICGIKEPENTIIQLTLAALFLIPYIYGTNGFKVLQIDMTSLLLLITLGILHVGIGFYLFFLGMSNLKGQSIAILSYIDPLASLVISTMIIGEKMTIPQIIGAILLLGSTFMSEMHKTRHRIN</sequence>
<dbReference type="EMBL" id="QYTW02000003">
    <property type="protein sequence ID" value="RST60646.1"/>
    <property type="molecule type" value="Genomic_DNA"/>
</dbReference>
<feature type="transmembrane region" description="Helical" evidence="3">
    <location>
        <begin position="238"/>
        <end position="257"/>
    </location>
</feature>
<keyword evidence="3" id="KW-1133">Transmembrane helix</keyword>
<feature type="transmembrane region" description="Helical" evidence="3">
    <location>
        <begin position="64"/>
        <end position="83"/>
    </location>
</feature>
<dbReference type="InterPro" id="IPR000620">
    <property type="entry name" value="EamA_dom"/>
</dbReference>
<dbReference type="AlphaFoldDB" id="A0A429XB52"/>
<dbReference type="GO" id="GO:0016020">
    <property type="term" value="C:membrane"/>
    <property type="evidence" value="ECO:0007669"/>
    <property type="project" value="InterPro"/>
</dbReference>
<proteinExistence type="inferred from homology"/>
<feature type="transmembrane region" description="Helical" evidence="3">
    <location>
        <begin position="263"/>
        <end position="279"/>
    </location>
</feature>
<feature type="domain" description="EamA" evidence="4">
    <location>
        <begin position="5"/>
        <end position="134"/>
    </location>
</feature>
<dbReference type="Proteomes" id="UP000287296">
    <property type="component" value="Unassembled WGS sequence"/>
</dbReference>
<evidence type="ECO:0000256" key="3">
    <source>
        <dbReference type="SAM" id="Phobius"/>
    </source>
</evidence>
<reference evidence="5 6" key="1">
    <citation type="submission" date="2018-12" db="EMBL/GenBank/DDBJ databases">
        <authorList>
            <person name="Sun L."/>
            <person name="Chen Z."/>
        </authorList>
    </citation>
    <scope>NUCLEOTIDE SEQUENCE [LARGE SCALE GENOMIC DNA]</scope>
    <source>
        <strain evidence="5 6">LMG 29736</strain>
    </source>
</reference>
<accession>A0A429XB52</accession>
<dbReference type="InterPro" id="IPR037185">
    <property type="entry name" value="EmrE-like"/>
</dbReference>
<feature type="transmembrane region" description="Helical" evidence="3">
    <location>
        <begin position="205"/>
        <end position="226"/>
    </location>
</feature>
<evidence type="ECO:0000256" key="2">
    <source>
        <dbReference type="ARBA" id="ARBA00007362"/>
    </source>
</evidence>
<dbReference type="RefSeq" id="WP_120116148.1">
    <property type="nucleotide sequence ID" value="NZ_QYTW02000003.1"/>
</dbReference>
<feature type="transmembrane region" description="Helical" evidence="3">
    <location>
        <begin position="120"/>
        <end position="139"/>
    </location>
</feature>
<feature type="transmembrane region" description="Helical" evidence="3">
    <location>
        <begin position="89"/>
        <end position="111"/>
    </location>
</feature>
<evidence type="ECO:0000256" key="1">
    <source>
        <dbReference type="ARBA" id="ARBA00004127"/>
    </source>
</evidence>
<organism evidence="5 6">
    <name type="scientific">Siminovitchia terrae</name>
    <name type="common">Bacillus terrae</name>
    <dbReference type="NCBI Taxonomy" id="1914933"/>
    <lineage>
        <taxon>Bacteria</taxon>
        <taxon>Bacillati</taxon>
        <taxon>Bacillota</taxon>
        <taxon>Bacilli</taxon>
        <taxon>Bacillales</taxon>
        <taxon>Bacillaceae</taxon>
        <taxon>Siminovitchia</taxon>
    </lineage>
</organism>
<comment type="similarity">
    <text evidence="2">Belongs to the EamA transporter family.</text>
</comment>
<evidence type="ECO:0000259" key="4">
    <source>
        <dbReference type="Pfam" id="PF00892"/>
    </source>
</evidence>
<feature type="transmembrane region" description="Helical" evidence="3">
    <location>
        <begin position="31"/>
        <end position="49"/>
    </location>
</feature>
<gene>
    <name evidence="5" type="ORF">D5F11_004650</name>
</gene>
<dbReference type="PANTHER" id="PTHR22911:SF102">
    <property type="entry name" value="MEMBRANE PROTEIN"/>
    <property type="match status" value="1"/>
</dbReference>
<dbReference type="PANTHER" id="PTHR22911">
    <property type="entry name" value="ACYL-MALONYL CONDENSING ENZYME-RELATED"/>
    <property type="match status" value="1"/>
</dbReference>
<feature type="transmembrane region" description="Helical" evidence="3">
    <location>
        <begin position="176"/>
        <end position="193"/>
    </location>
</feature>
<dbReference type="Gene3D" id="1.10.3730.20">
    <property type="match status" value="1"/>
</dbReference>
<protein>
    <submittedName>
        <fullName evidence="5">DMT family transporter</fullName>
    </submittedName>
</protein>
<name>A0A429XB52_SIMTE</name>